<dbReference type="NCBIfam" id="TIGR00557">
    <property type="entry name" value="pdxA"/>
    <property type="match status" value="1"/>
</dbReference>
<comment type="subunit">
    <text evidence="7">Homodimer.</text>
</comment>
<dbReference type="InterPro" id="IPR037510">
    <property type="entry name" value="PdxA"/>
</dbReference>
<feature type="binding site" evidence="7">
    <location>
        <position position="171"/>
    </location>
    <ligand>
        <name>a divalent metal cation</name>
        <dbReference type="ChEBI" id="CHEBI:60240"/>
        <note>ligand shared between dimeric partners</note>
    </ligand>
</feature>
<comment type="catalytic activity">
    <reaction evidence="7">
        <text>4-(phosphooxy)-L-threonine + NAD(+) = 3-amino-2-oxopropyl phosphate + CO2 + NADH</text>
        <dbReference type="Rhea" id="RHEA:32275"/>
        <dbReference type="ChEBI" id="CHEBI:16526"/>
        <dbReference type="ChEBI" id="CHEBI:57279"/>
        <dbReference type="ChEBI" id="CHEBI:57540"/>
        <dbReference type="ChEBI" id="CHEBI:57945"/>
        <dbReference type="ChEBI" id="CHEBI:58452"/>
        <dbReference type="EC" id="1.1.1.262"/>
    </reaction>
</comment>
<feature type="binding site" evidence="7">
    <location>
        <position position="279"/>
    </location>
    <ligand>
        <name>substrate</name>
    </ligand>
</feature>
<keyword evidence="7" id="KW-0460">Magnesium</keyword>
<dbReference type="PANTHER" id="PTHR30004">
    <property type="entry name" value="4-HYDROXYTHREONINE-4-PHOSPHATE DEHYDROGENASE"/>
    <property type="match status" value="1"/>
</dbReference>
<feature type="binding site" evidence="7">
    <location>
        <position position="271"/>
    </location>
    <ligand>
        <name>a divalent metal cation</name>
        <dbReference type="ChEBI" id="CHEBI:60240"/>
        <note>ligand shared between dimeric partners</note>
    </ligand>
</feature>
<evidence type="ECO:0000256" key="5">
    <source>
        <dbReference type="ARBA" id="ARBA00023027"/>
    </source>
</evidence>
<protein>
    <recommendedName>
        <fullName evidence="7">4-hydroxythreonine-4-phosphate dehydrogenase</fullName>
        <ecNumber evidence="7">1.1.1.262</ecNumber>
    </recommendedName>
    <alternativeName>
        <fullName evidence="7">4-(phosphohydroxy)-L-threonine dehydrogenase</fullName>
    </alternativeName>
</protein>
<organism evidence="8 9">
    <name type="scientific">Planktomarina temperata RCA23</name>
    <dbReference type="NCBI Taxonomy" id="666509"/>
    <lineage>
        <taxon>Bacteria</taxon>
        <taxon>Pseudomonadati</taxon>
        <taxon>Pseudomonadota</taxon>
        <taxon>Alphaproteobacteria</taxon>
        <taxon>Rhodobacterales</taxon>
        <taxon>Paracoccaceae</taxon>
        <taxon>Planktomarina</taxon>
    </lineage>
</organism>
<dbReference type="SUPFAM" id="SSF53659">
    <property type="entry name" value="Isocitrate/Isopropylmalate dehydrogenase-like"/>
    <property type="match status" value="1"/>
</dbReference>
<dbReference type="GO" id="GO:0050570">
    <property type="term" value="F:4-hydroxythreonine-4-phosphate dehydrogenase activity"/>
    <property type="evidence" value="ECO:0007669"/>
    <property type="project" value="UniProtKB-UniRule"/>
</dbReference>
<dbReference type="NCBIfam" id="NF003699">
    <property type="entry name" value="PRK05312.1"/>
    <property type="match status" value="1"/>
</dbReference>
<dbReference type="EC" id="1.1.1.262" evidence="7"/>
<keyword evidence="2 7" id="KW-0479">Metal-binding</keyword>
<dbReference type="GO" id="GO:0008615">
    <property type="term" value="P:pyridoxine biosynthetic process"/>
    <property type="evidence" value="ECO:0007669"/>
    <property type="project" value="UniProtKB-UniRule"/>
</dbReference>
<evidence type="ECO:0000256" key="7">
    <source>
        <dbReference type="HAMAP-Rule" id="MF_00536"/>
    </source>
</evidence>
<reference evidence="8 9" key="1">
    <citation type="journal article" date="2014" name="ISME J.">
        <title>Adaptation of an abundant Roseobacter RCA organism to pelagic systems revealed by genomic and transcriptomic analyses.</title>
        <authorList>
            <person name="Voget S."/>
            <person name="Wemheuer B."/>
            <person name="Brinkhoff T."/>
            <person name="Vollmers J."/>
            <person name="Dietrich S."/>
            <person name="Giebel H.A."/>
            <person name="Beardsley C."/>
            <person name="Sardemann C."/>
            <person name="Bakenhus I."/>
            <person name="Billerbeck S."/>
            <person name="Daniel R."/>
            <person name="Simon M."/>
        </authorList>
    </citation>
    <scope>NUCLEOTIDE SEQUENCE [LARGE SCALE GENOMIC DNA]</scope>
    <source>
        <strain evidence="8 9">RCA23</strain>
    </source>
</reference>
<gene>
    <name evidence="7 8" type="primary">pdxA</name>
    <name evidence="8" type="ORF">RCA23_c17820</name>
</gene>
<dbReference type="KEGG" id="ptp:RCA23_c17820"/>
<evidence type="ECO:0000256" key="4">
    <source>
        <dbReference type="ARBA" id="ARBA00023002"/>
    </source>
</evidence>
<comment type="subcellular location">
    <subcellularLocation>
        <location evidence="7">Cytoplasm</location>
    </subcellularLocation>
</comment>
<comment type="miscellaneous">
    <text evidence="7">The active site is located at the dimer interface.</text>
</comment>
<dbReference type="Pfam" id="PF04166">
    <property type="entry name" value="PdxA"/>
    <property type="match status" value="1"/>
</dbReference>
<dbReference type="PANTHER" id="PTHR30004:SF6">
    <property type="entry name" value="D-THREONATE 4-PHOSPHATE DEHYDROGENASE"/>
    <property type="match status" value="1"/>
</dbReference>
<evidence type="ECO:0000256" key="2">
    <source>
        <dbReference type="ARBA" id="ARBA00022723"/>
    </source>
</evidence>
<keyword evidence="3 7" id="KW-0521">NADP</keyword>
<keyword evidence="4 7" id="KW-0560">Oxidoreductase</keyword>
<evidence type="ECO:0000313" key="8">
    <source>
        <dbReference type="EMBL" id="AII87316.1"/>
    </source>
</evidence>
<comment type="cofactor">
    <cofactor evidence="7">
        <name>Zn(2+)</name>
        <dbReference type="ChEBI" id="CHEBI:29105"/>
    </cofactor>
    <cofactor evidence="7">
        <name>Mg(2+)</name>
        <dbReference type="ChEBI" id="CHEBI:18420"/>
    </cofactor>
    <cofactor evidence="7">
        <name>Co(2+)</name>
        <dbReference type="ChEBI" id="CHEBI:48828"/>
    </cofactor>
    <text evidence="7">Binds 1 divalent metal cation per subunit. Can use ions such as Zn(2+), Mg(2+) or Co(2+).</text>
</comment>
<feature type="binding site" evidence="7">
    <location>
        <position position="142"/>
    </location>
    <ligand>
        <name>substrate</name>
    </ligand>
</feature>
<dbReference type="InterPro" id="IPR005255">
    <property type="entry name" value="PdxA_fam"/>
</dbReference>
<proteinExistence type="inferred from homology"/>
<feature type="binding site" evidence="7">
    <location>
        <position position="297"/>
    </location>
    <ligand>
        <name>substrate</name>
    </ligand>
</feature>
<name>A0AAN0RJJ0_9RHOB</name>
<dbReference type="AlphaFoldDB" id="A0AAN0RJJ0"/>
<dbReference type="GO" id="GO:0005737">
    <property type="term" value="C:cytoplasm"/>
    <property type="evidence" value="ECO:0007669"/>
    <property type="project" value="UniProtKB-SubCell"/>
</dbReference>
<keyword evidence="6 7" id="KW-0664">Pyridoxine biosynthesis</keyword>
<keyword evidence="7" id="KW-0170">Cobalt</keyword>
<dbReference type="GO" id="GO:0042823">
    <property type="term" value="P:pyridoxal phosphate biosynthetic process"/>
    <property type="evidence" value="ECO:0007669"/>
    <property type="project" value="UniProtKB-UniRule"/>
</dbReference>
<feature type="binding site" evidence="7">
    <location>
        <position position="141"/>
    </location>
    <ligand>
        <name>substrate</name>
    </ligand>
</feature>
<dbReference type="EMBL" id="CP003984">
    <property type="protein sequence ID" value="AII87316.1"/>
    <property type="molecule type" value="Genomic_DNA"/>
</dbReference>
<dbReference type="GO" id="GO:0050897">
    <property type="term" value="F:cobalt ion binding"/>
    <property type="evidence" value="ECO:0007669"/>
    <property type="project" value="UniProtKB-UniRule"/>
</dbReference>
<comment type="pathway">
    <text evidence="7">Cofactor biosynthesis; pyridoxine 5'-phosphate biosynthesis; pyridoxine 5'-phosphate from D-erythrose 4-phosphate: step 4/5.</text>
</comment>
<dbReference type="Gene3D" id="3.40.718.10">
    <property type="entry name" value="Isopropylmalate Dehydrogenase"/>
    <property type="match status" value="1"/>
</dbReference>
<feature type="binding site" evidence="7">
    <location>
        <position position="288"/>
    </location>
    <ligand>
        <name>substrate</name>
    </ligand>
</feature>
<keyword evidence="5 7" id="KW-0520">NAD</keyword>
<comment type="function">
    <text evidence="7">Catalyzes the NAD(P)-dependent oxidation of 4-(phosphooxy)-L-threonine (HTP) into 2-amino-3-oxo-4-(phosphooxy)butyric acid which spontaneously decarboxylates to form 3-amino-2-oxopropyl phosphate (AHAP).</text>
</comment>
<keyword evidence="7" id="KW-0862">Zinc</keyword>
<dbReference type="Proteomes" id="UP000028680">
    <property type="component" value="Chromosome"/>
</dbReference>
<dbReference type="GO" id="GO:0000287">
    <property type="term" value="F:magnesium ion binding"/>
    <property type="evidence" value="ECO:0007669"/>
    <property type="project" value="UniProtKB-UniRule"/>
</dbReference>
<dbReference type="HAMAP" id="MF_00536">
    <property type="entry name" value="PdxA"/>
    <property type="match status" value="1"/>
</dbReference>
<comment type="similarity">
    <text evidence="7">Belongs to the PdxA family.</text>
</comment>
<keyword evidence="9" id="KW-1185">Reference proteome</keyword>
<evidence type="ECO:0000256" key="3">
    <source>
        <dbReference type="ARBA" id="ARBA00022857"/>
    </source>
</evidence>
<dbReference type="GO" id="GO:0008270">
    <property type="term" value="F:zinc ion binding"/>
    <property type="evidence" value="ECO:0007669"/>
    <property type="project" value="UniProtKB-UniRule"/>
</dbReference>
<accession>A0AAN0RJJ0</accession>
<keyword evidence="1 7" id="KW-0963">Cytoplasm</keyword>
<evidence type="ECO:0000256" key="1">
    <source>
        <dbReference type="ARBA" id="ARBA00022490"/>
    </source>
</evidence>
<evidence type="ECO:0000313" key="9">
    <source>
        <dbReference type="Proteomes" id="UP000028680"/>
    </source>
</evidence>
<feature type="binding site" evidence="7">
    <location>
        <position position="216"/>
    </location>
    <ligand>
        <name>a divalent metal cation</name>
        <dbReference type="ChEBI" id="CHEBI:60240"/>
        <note>ligand shared between dimeric partners</note>
    </ligand>
</feature>
<evidence type="ECO:0000256" key="6">
    <source>
        <dbReference type="ARBA" id="ARBA00023096"/>
    </source>
</evidence>
<dbReference type="GO" id="GO:0051287">
    <property type="term" value="F:NAD binding"/>
    <property type="evidence" value="ECO:0007669"/>
    <property type="project" value="InterPro"/>
</dbReference>
<sequence>MIFGTGALLMTNKTTQAPLAVTCGDPAGIGMEIFIAAQKEIGGDIPMVLFADRRHLPQGVPVTLFQPDTAPPPPDHIWLHQIDFAQPAHPGQPDRRNAAGVISAIEQAVRLTQAGQMAGLCTAPIHKAILQDGAGFQFPGHTEFLAHLCGVQQVVMMLTCPALSVVPLTIHIPISDVPKAITRELFHTTAHILNDALRRDFGIEEPRISVAGLNPHASEGGKIGREDIDQITPWVAELQSAGVSITGPQSADAMFHAQARTRYDAALCMYHDQALIPIKTLDFSGGVNVTLGLPIVRTSPDHGTAFDIAGQGLADASSMVQAIVYADRMIKARQNAN</sequence>